<accession>A0A177CYB6</accession>
<reference evidence="1 2" key="1">
    <citation type="submission" date="2016-05" db="EMBL/GenBank/DDBJ databases">
        <title>Comparative analysis of secretome profiles of manganese(II)-oxidizing ascomycete fungi.</title>
        <authorList>
            <consortium name="DOE Joint Genome Institute"/>
            <person name="Zeiner C.A."/>
            <person name="Purvine S.O."/>
            <person name="Zink E.M."/>
            <person name="Wu S."/>
            <person name="Pasa-Tolic L."/>
            <person name="Chaput D.L."/>
            <person name="Haridas S."/>
            <person name="Grigoriev I.V."/>
            <person name="Santelli C.M."/>
            <person name="Hansel C.M."/>
        </authorList>
    </citation>
    <scope>NUCLEOTIDE SEQUENCE [LARGE SCALE GENOMIC DNA]</scope>
    <source>
        <strain evidence="1 2">AP3s5-JAC2a</strain>
    </source>
</reference>
<dbReference type="CDD" id="cd10170">
    <property type="entry name" value="ASKHA_NBD_HSP70"/>
    <property type="match status" value="1"/>
</dbReference>
<evidence type="ECO:0000313" key="2">
    <source>
        <dbReference type="Proteomes" id="UP000077069"/>
    </source>
</evidence>
<gene>
    <name evidence="1" type="ORF">CC84DRAFT_1225645</name>
</gene>
<dbReference type="Proteomes" id="UP000077069">
    <property type="component" value="Unassembled WGS sequence"/>
</dbReference>
<proteinExistence type="predicted"/>
<dbReference type="AlphaFoldDB" id="A0A177CYB6"/>
<dbReference type="SUPFAM" id="SSF53067">
    <property type="entry name" value="Actin-like ATPase domain"/>
    <property type="match status" value="2"/>
</dbReference>
<keyword evidence="2" id="KW-1185">Reference proteome</keyword>
<dbReference type="EMBL" id="KV441548">
    <property type="protein sequence ID" value="OAG11882.1"/>
    <property type="molecule type" value="Genomic_DNA"/>
</dbReference>
<dbReference type="STRING" id="1460663.A0A177CYB6"/>
<name>A0A177CYB6_9PLEO</name>
<protein>
    <submittedName>
        <fullName evidence="1">Hsp70 family protein</fullName>
    </submittedName>
</protein>
<dbReference type="PANTHER" id="PTHR14187:SF82">
    <property type="entry name" value="FAMILY CHAPERONE, PUTATIVE (AFU_ORTHOLOGUE AFUA_7G08575)-RELATED"/>
    <property type="match status" value="1"/>
</dbReference>
<sequence>MFVLLKPRLTVVGVDLGTTYTSVSYYDTSRTGNIEDRIQIVSNWPAITYLGGGLKWGGAIPPNIQRHMWTKLELDAPRTGEAAKICQELLGSGYGSVAGVKRPVDIIADFLAQVLEHLIKNLNVHYTETLWQSFPLTLVVTYPAVWSDLAKALTLQAFSQAGFNEKNLRMPRKTITATEPEAAALYTIMCIRGTAQDKQLAVDDGFVVCDMGGGTVDLISYKVAGVDPTVLEEATIGTGDQCGGSFVERSFLRWLEEKLGEKDFREVAGGPAADISRTSLPARLSKMMQEFTGCAKSGFHGSDTEDYELRLPAPLNAIVCDTSHSIENGEILITSEDLKEMFSYSLQKIGELLLAQIKAAGQKGQVKVRFAFLVGGFAESQYIQMELQKLVINHGVHIIKPLHAWSAIARGAAAKGLEQGGATPIKDRKCRRKHREQESYICYWLISEGQDLPTAAKVHGKVSMHSNFWPGEKRHASPLLLAADIDKAPRRSHVIAVYEVARLRVNLEQVPQRAFRKQNNSKKPYYELHYEIHISVQSGLEFSLWVDGKRYGAVAAEYA</sequence>
<organism evidence="1 2">
    <name type="scientific">Paraphaeosphaeria sporulosa</name>
    <dbReference type="NCBI Taxonomy" id="1460663"/>
    <lineage>
        <taxon>Eukaryota</taxon>
        <taxon>Fungi</taxon>
        <taxon>Dikarya</taxon>
        <taxon>Ascomycota</taxon>
        <taxon>Pezizomycotina</taxon>
        <taxon>Dothideomycetes</taxon>
        <taxon>Pleosporomycetidae</taxon>
        <taxon>Pleosporales</taxon>
        <taxon>Massarineae</taxon>
        <taxon>Didymosphaeriaceae</taxon>
        <taxon>Paraphaeosphaeria</taxon>
    </lineage>
</organism>
<dbReference type="RefSeq" id="XP_018042247.1">
    <property type="nucleotide sequence ID" value="XM_018183572.1"/>
</dbReference>
<dbReference type="InterPro" id="IPR043129">
    <property type="entry name" value="ATPase_NBD"/>
</dbReference>
<dbReference type="OrthoDB" id="2963168at2759"/>
<evidence type="ECO:0000313" key="1">
    <source>
        <dbReference type="EMBL" id="OAG11882.1"/>
    </source>
</evidence>
<dbReference type="PANTHER" id="PTHR14187">
    <property type="entry name" value="ALPHA KINASE/ELONGATION FACTOR 2 KINASE"/>
    <property type="match status" value="1"/>
</dbReference>
<dbReference type="InParanoid" id="A0A177CYB6"/>
<dbReference type="Gene3D" id="3.90.640.10">
    <property type="entry name" value="Actin, Chain A, domain 4"/>
    <property type="match status" value="1"/>
</dbReference>
<dbReference type="Gene3D" id="3.30.420.40">
    <property type="match status" value="2"/>
</dbReference>
<dbReference type="GeneID" id="28767058"/>